<evidence type="ECO:0000313" key="5">
    <source>
        <dbReference type="Proteomes" id="UP001612915"/>
    </source>
</evidence>
<dbReference type="RefSeq" id="WP_398278259.1">
    <property type="nucleotide sequence ID" value="NZ_JBITLV010000002.1"/>
</dbReference>
<dbReference type="SUPFAM" id="SSF56300">
    <property type="entry name" value="Metallo-dependent phosphatases"/>
    <property type="match status" value="1"/>
</dbReference>
<feature type="domain" description="PKD" evidence="3">
    <location>
        <begin position="753"/>
        <end position="841"/>
    </location>
</feature>
<evidence type="ECO:0000259" key="3">
    <source>
        <dbReference type="PROSITE" id="PS50093"/>
    </source>
</evidence>
<feature type="signal peptide" evidence="2">
    <location>
        <begin position="1"/>
        <end position="32"/>
    </location>
</feature>
<dbReference type="PANTHER" id="PTHR43143:SF5">
    <property type="entry name" value="SECRETED PROTEIN"/>
    <property type="match status" value="1"/>
</dbReference>
<accession>A0ABW8ANH9</accession>
<dbReference type="Gene3D" id="2.60.40.10">
    <property type="entry name" value="Immunoglobulins"/>
    <property type="match status" value="2"/>
</dbReference>
<gene>
    <name evidence="4" type="ORF">ACIB24_08840</name>
</gene>
<reference evidence="4 5" key="1">
    <citation type="submission" date="2024-10" db="EMBL/GenBank/DDBJ databases">
        <title>The Natural Products Discovery Center: Release of the First 8490 Sequenced Strains for Exploring Actinobacteria Biosynthetic Diversity.</title>
        <authorList>
            <person name="Kalkreuter E."/>
            <person name="Kautsar S.A."/>
            <person name="Yang D."/>
            <person name="Bader C.D."/>
            <person name="Teijaro C.N."/>
            <person name="Fluegel L."/>
            <person name="Davis C.M."/>
            <person name="Simpson J.R."/>
            <person name="Lauterbach L."/>
            <person name="Steele A.D."/>
            <person name="Gui C."/>
            <person name="Meng S."/>
            <person name="Li G."/>
            <person name="Viehrig K."/>
            <person name="Ye F."/>
            <person name="Su P."/>
            <person name="Kiefer A.F."/>
            <person name="Nichols A."/>
            <person name="Cepeda A.J."/>
            <person name="Yan W."/>
            <person name="Fan B."/>
            <person name="Jiang Y."/>
            <person name="Adhikari A."/>
            <person name="Zheng C.-J."/>
            <person name="Schuster L."/>
            <person name="Cowan T.M."/>
            <person name="Smanski M.J."/>
            <person name="Chevrette M.G."/>
            <person name="De Carvalho L.P.S."/>
            <person name="Shen B."/>
        </authorList>
    </citation>
    <scope>NUCLEOTIDE SEQUENCE [LARGE SCALE GENOMIC DNA]</scope>
    <source>
        <strain evidence="4 5">NPDC049639</strain>
    </source>
</reference>
<feature type="region of interest" description="Disordered" evidence="1">
    <location>
        <begin position="846"/>
        <end position="865"/>
    </location>
</feature>
<feature type="domain" description="PKD" evidence="3">
    <location>
        <begin position="667"/>
        <end position="755"/>
    </location>
</feature>
<evidence type="ECO:0000313" key="4">
    <source>
        <dbReference type="EMBL" id="MFI7587166.1"/>
    </source>
</evidence>
<evidence type="ECO:0000256" key="1">
    <source>
        <dbReference type="SAM" id="MobiDB-lite"/>
    </source>
</evidence>
<keyword evidence="2" id="KW-0732">Signal</keyword>
<proteinExistence type="predicted"/>
<feature type="chain" id="PRO_5046441779" evidence="2">
    <location>
        <begin position="33"/>
        <end position="1046"/>
    </location>
</feature>
<dbReference type="InterPro" id="IPR000601">
    <property type="entry name" value="PKD_dom"/>
</dbReference>
<evidence type="ECO:0000256" key="2">
    <source>
        <dbReference type="SAM" id="SignalP"/>
    </source>
</evidence>
<dbReference type="InterPro" id="IPR022409">
    <property type="entry name" value="PKD/Chitinase_dom"/>
</dbReference>
<dbReference type="SUPFAM" id="SSF49299">
    <property type="entry name" value="PKD domain"/>
    <property type="match status" value="2"/>
</dbReference>
<dbReference type="InterPro" id="IPR013783">
    <property type="entry name" value="Ig-like_fold"/>
</dbReference>
<dbReference type="Pfam" id="PF18911">
    <property type="entry name" value="PKD_4"/>
    <property type="match status" value="2"/>
</dbReference>
<organism evidence="4 5">
    <name type="scientific">Spongisporangium articulatum</name>
    <dbReference type="NCBI Taxonomy" id="3362603"/>
    <lineage>
        <taxon>Bacteria</taxon>
        <taxon>Bacillati</taxon>
        <taxon>Actinomycetota</taxon>
        <taxon>Actinomycetes</taxon>
        <taxon>Kineosporiales</taxon>
        <taxon>Kineosporiaceae</taxon>
        <taxon>Spongisporangium</taxon>
    </lineage>
</organism>
<dbReference type="SMART" id="SM00089">
    <property type="entry name" value="PKD"/>
    <property type="match status" value="2"/>
</dbReference>
<dbReference type="InterPro" id="IPR035986">
    <property type="entry name" value="PKD_dom_sf"/>
</dbReference>
<dbReference type="CDD" id="cd00146">
    <property type="entry name" value="PKD"/>
    <property type="match status" value="2"/>
</dbReference>
<dbReference type="PROSITE" id="PS50093">
    <property type="entry name" value="PKD"/>
    <property type="match status" value="2"/>
</dbReference>
<dbReference type="Gene3D" id="3.60.21.10">
    <property type="match status" value="1"/>
</dbReference>
<keyword evidence="5" id="KW-1185">Reference proteome</keyword>
<name>A0ABW8ANH9_9ACTN</name>
<dbReference type="PANTHER" id="PTHR43143">
    <property type="entry name" value="METALLOPHOSPHOESTERASE, CALCINEURIN SUPERFAMILY"/>
    <property type="match status" value="1"/>
</dbReference>
<comment type="caution">
    <text evidence="4">The sequence shown here is derived from an EMBL/GenBank/DDBJ whole genome shotgun (WGS) entry which is preliminary data.</text>
</comment>
<sequence length="1046" mass="107433">MSGISAQRRVRICVALGTALAAVVALAAPANAAGSPPATPVLVAPADGATTVSSGSTLQVRAGDPEGDPLTVRFYGRPKQGTGSTNPASPFSFLVLPDTQWYSAKPSLSAIYTQQTQWVAANRASLNTAFVAHLGDLAGDPTPDQQWQVASNAQKVLDDAGVPNSVLPGNHDMVLSTGDAPLFRQYFPPSRYANASWNTATTRYGGYLGQNQFGTDPVNRQNMDNYALFSAGGMDFLLLNLEFNAPDYVVDWAKKVLAAYPDRRAIVTTHSYLDYLGNISTQMDRQDGVGNSPQQLWQKLISPSCSIFMVASGHFSIAEGDKAEFNRTDTNSCGQPVLSVLTDYQDRANGGNGWLRYYTFKPSTNAIQATTYSPYLNQYETDANSSFTMPYDMSVRTPVAFTQIGSATVASGGVASVPVPAVADGTDYEWYATADDGTTVTTGPTWSYRTAPAAPTVLARDAFGRTVTNGWGTADVGNVYTLVGATSQYAVANGQGVQTVKAGIQTSAQLKGVSSTSTDVTETFGYDALPNGNSYVWVSGRQLAGGEYGAKLIVSSTGAVRVTAARGDTELASASPAGLSLAGGARVAVRTQVEGTSPTTIRVRAWKAGTTEPTTWQATATDSTAALQAPGWVRSGVYLSSSVTNGPLVVRFDDLQAAPIGTATPPVNQVPTASFTSTTSGLTANVNGSASSDPDGTIASYGWAFGDGTTGAGPTASHAYAAAGTYQVTLTVADNTGATASVTRPVTVTAPAVNQAPTASFTSTTADLTANLNGSASSDPDGTIASYGWAFGDGTAGTGPTASHAYAAAGTYQVTLTVTDNAGATGSVTKPVTVTAPAPTTTLAQDSFTRTTTGGWGSAETGGAWSTSGAASTVSVNNGTGVHSIGPGVRTTTTLAGVSSTQTDLTTTLSLDTMPNGPVYASVIGRVVGSAEYAARVRVLVGGAVELHVERSGTAVTGGTLTGVTLGVGQKLNVRVQVSGTSPTTVRVRAWKAGTTEPTTWFATLTDSTAGLQAAGGVRISTYLSSSTTGGAVNVRYDDLKAVKLP</sequence>
<protein>
    <submittedName>
        <fullName evidence="4">PKD domain-containing protein</fullName>
    </submittedName>
</protein>
<dbReference type="InterPro" id="IPR051918">
    <property type="entry name" value="STPP_CPPED1"/>
</dbReference>
<dbReference type="EMBL" id="JBITLV010000002">
    <property type="protein sequence ID" value="MFI7587166.1"/>
    <property type="molecule type" value="Genomic_DNA"/>
</dbReference>
<dbReference type="InterPro" id="IPR029052">
    <property type="entry name" value="Metallo-depent_PP-like"/>
</dbReference>
<dbReference type="Proteomes" id="UP001612915">
    <property type="component" value="Unassembled WGS sequence"/>
</dbReference>